<dbReference type="RefSeq" id="WP_106539831.1">
    <property type="nucleotide sequence ID" value="NZ_PYGE01000028.1"/>
</dbReference>
<dbReference type="AlphaFoldDB" id="A0A2P8DF29"/>
<dbReference type="Pfam" id="PF06067">
    <property type="entry name" value="DUF932"/>
    <property type="match status" value="1"/>
</dbReference>
<dbReference type="InterPro" id="IPR017686">
    <property type="entry name" value="Phg/plasmid-like_prot"/>
</dbReference>
<dbReference type="NCBIfam" id="TIGR03299">
    <property type="entry name" value="LGT_TIGR03299"/>
    <property type="match status" value="1"/>
</dbReference>
<reference evidence="1 2" key="1">
    <citation type="submission" date="2018-03" db="EMBL/GenBank/DDBJ databases">
        <title>Genomic Encyclopedia of Archaeal and Bacterial Type Strains, Phase II (KMG-II): from individual species to whole genera.</title>
        <authorList>
            <person name="Goeker M."/>
        </authorList>
    </citation>
    <scope>NUCLEOTIDE SEQUENCE [LARGE SCALE GENOMIC DNA]</scope>
    <source>
        <strain evidence="1 2">DSM 45211</strain>
    </source>
</reference>
<comment type="caution">
    <text evidence="1">The sequence shown here is derived from an EMBL/GenBank/DDBJ whole genome shotgun (WGS) entry which is preliminary data.</text>
</comment>
<gene>
    <name evidence="1" type="ORF">CLV30_12888</name>
</gene>
<proteinExistence type="predicted"/>
<name>A0A2P8DF29_9ACTN</name>
<evidence type="ECO:0000313" key="1">
    <source>
        <dbReference type="EMBL" id="PSK95836.1"/>
    </source>
</evidence>
<dbReference type="Proteomes" id="UP000243528">
    <property type="component" value="Unassembled WGS sequence"/>
</dbReference>
<dbReference type="OrthoDB" id="576140at2"/>
<protein>
    <submittedName>
        <fullName evidence="1">Phage/plasmid-like protein (TIGR03299 family)</fullName>
    </submittedName>
</protein>
<evidence type="ECO:0000313" key="2">
    <source>
        <dbReference type="Proteomes" id="UP000243528"/>
    </source>
</evidence>
<accession>A0A2P8DF29</accession>
<dbReference type="InterPro" id="IPR026325">
    <property type="entry name" value="DUF932"/>
</dbReference>
<dbReference type="EMBL" id="PYGE01000028">
    <property type="protein sequence ID" value="PSK95836.1"/>
    <property type="molecule type" value="Genomic_DNA"/>
</dbReference>
<organism evidence="1 2">
    <name type="scientific">Haloactinopolyspora alba</name>
    <dbReference type="NCBI Taxonomy" id="648780"/>
    <lineage>
        <taxon>Bacteria</taxon>
        <taxon>Bacillati</taxon>
        <taxon>Actinomycetota</taxon>
        <taxon>Actinomycetes</taxon>
        <taxon>Jiangellales</taxon>
        <taxon>Jiangellaceae</taxon>
        <taxon>Haloactinopolyspora</taxon>
    </lineage>
</organism>
<keyword evidence="2" id="KW-1185">Reference proteome</keyword>
<sequence length="332" mass="36001">MAHELDINNGVASFASARQHAWHRLGTVLEDVFTAEEAMKHANLGGWNVRKTPLTTTVLGDEGVSTIEIPDRYATVRTNPVTGQPDYLGGVVADGYQIIQNEEHAELLNALVDEGGAHFETAGALRGGRQVFLSMKLPQGITVGGVDDIETYIVALNSHDGRQAFRLLVTPVRVVCANTQAAALSDAKATYTVRHTANAQKAILEAREALGVAFDYMDDFATEAERMINTSMAEGEFVEFTEKVFGKVTDDTGKRAARTATQRNAELLRLFNDADTNAKIRGTRWGAYQAVTEYIDHLAPVKGKGDAADIRAMRTATGDTARQAKEFAFAAL</sequence>